<dbReference type="AlphaFoldDB" id="A0A1V9ZAF4"/>
<keyword evidence="1" id="KW-0472">Membrane</keyword>
<dbReference type="Gene3D" id="1.10.510.10">
    <property type="entry name" value="Transferase(Phosphotransferase) domain 1"/>
    <property type="match status" value="1"/>
</dbReference>
<dbReference type="InterPro" id="IPR011009">
    <property type="entry name" value="Kinase-like_dom_sf"/>
</dbReference>
<sequence length="508" mass="55517">MAAAPTSAINSTGWVCLPETLGIAAFHLNANGDTACGSIDGIHCAWVNQMNDCQRNPTRELSCGAMHKAIHGVTGYEMPGGWCNRVRTILNVTDPVIPQEPTIRPLPTTPNVTMPLTPALTINDTVTLAPTPLVTPTTVDTTEIGAVSSSPAVLYCGIALATVAVVMGLGCYMVRWRRRRSALLKSAHYLKSSPVEVTPVVVLTNHGVVQEETLDMDDEVYHNTLHDMTATLTMTSLRSSFRQDLSALAPYQLAPHKLHLLQAELDPTHTAAVSMVGIQSFKALYNGNRVVVQKRQLPASLDVQTRVGYLMLRIKLTSSYIVTMHGLTWTKPSELQLVFEAMDGGRLKDYLGTPSANLVTKLDYAIRVVEGLLYIHTKGVTHRNISSSSVYLNSRGEAKLCDFGWLREEEDFVDVYSTKRAAPEILSGLQYTVQADIFALGVLLKEMAILKAAVTLRQSQSARRGTIGSAGDSLADVIKSCLNWNPAHRPSLLHVRRALRNELHCLQT</sequence>
<dbReference type="PANTHER" id="PTHR44329:SF214">
    <property type="entry name" value="PROTEIN KINASE DOMAIN-CONTAINING PROTEIN"/>
    <property type="match status" value="1"/>
</dbReference>
<dbReference type="PANTHER" id="PTHR44329">
    <property type="entry name" value="SERINE/THREONINE-PROTEIN KINASE TNNI3K-RELATED"/>
    <property type="match status" value="1"/>
</dbReference>
<dbReference type="SUPFAM" id="SSF56112">
    <property type="entry name" value="Protein kinase-like (PK-like)"/>
    <property type="match status" value="1"/>
</dbReference>
<dbReference type="CDD" id="cd00180">
    <property type="entry name" value="PKc"/>
    <property type="match status" value="1"/>
</dbReference>
<dbReference type="InterPro" id="IPR051681">
    <property type="entry name" value="Ser/Thr_Kinases-Pseudokinases"/>
</dbReference>
<evidence type="ECO:0000256" key="1">
    <source>
        <dbReference type="SAM" id="Phobius"/>
    </source>
</evidence>
<dbReference type="GO" id="GO:0005524">
    <property type="term" value="F:ATP binding"/>
    <property type="evidence" value="ECO:0007669"/>
    <property type="project" value="InterPro"/>
</dbReference>
<keyword evidence="4" id="KW-1185">Reference proteome</keyword>
<evidence type="ECO:0000259" key="2">
    <source>
        <dbReference type="PROSITE" id="PS50011"/>
    </source>
</evidence>
<organism evidence="3 4">
    <name type="scientific">Achlya hypogyna</name>
    <name type="common">Oomycete</name>
    <name type="synonym">Protoachlya hypogyna</name>
    <dbReference type="NCBI Taxonomy" id="1202772"/>
    <lineage>
        <taxon>Eukaryota</taxon>
        <taxon>Sar</taxon>
        <taxon>Stramenopiles</taxon>
        <taxon>Oomycota</taxon>
        <taxon>Saprolegniomycetes</taxon>
        <taxon>Saprolegniales</taxon>
        <taxon>Achlyaceae</taxon>
        <taxon>Achlya</taxon>
    </lineage>
</organism>
<comment type="caution">
    <text evidence="3">The sequence shown here is derived from an EMBL/GenBank/DDBJ whole genome shotgun (WGS) entry which is preliminary data.</text>
</comment>
<proteinExistence type="predicted"/>
<dbReference type="OrthoDB" id="1668230at2759"/>
<evidence type="ECO:0000313" key="3">
    <source>
        <dbReference type="EMBL" id="OQR94973.1"/>
    </source>
</evidence>
<dbReference type="PROSITE" id="PS50011">
    <property type="entry name" value="PROTEIN_KINASE_DOM"/>
    <property type="match status" value="1"/>
</dbReference>
<dbReference type="InterPro" id="IPR000719">
    <property type="entry name" value="Prot_kinase_dom"/>
</dbReference>
<gene>
    <name evidence="3" type="ORF">ACHHYP_00785</name>
</gene>
<dbReference type="EMBL" id="JNBR01000343">
    <property type="protein sequence ID" value="OQR94973.1"/>
    <property type="molecule type" value="Genomic_DNA"/>
</dbReference>
<name>A0A1V9ZAF4_ACHHY</name>
<reference evidence="3 4" key="1">
    <citation type="journal article" date="2014" name="Genome Biol. Evol.">
        <title>The secreted proteins of Achlya hypogyna and Thraustotheca clavata identify the ancestral oomycete secretome and reveal gene acquisitions by horizontal gene transfer.</title>
        <authorList>
            <person name="Misner I."/>
            <person name="Blouin N."/>
            <person name="Leonard G."/>
            <person name="Richards T.A."/>
            <person name="Lane C.E."/>
        </authorList>
    </citation>
    <scope>NUCLEOTIDE SEQUENCE [LARGE SCALE GENOMIC DNA]</scope>
    <source>
        <strain evidence="3 4">ATCC 48635</strain>
    </source>
</reference>
<protein>
    <recommendedName>
        <fullName evidence="2">Protein kinase domain-containing protein</fullName>
    </recommendedName>
</protein>
<feature type="transmembrane region" description="Helical" evidence="1">
    <location>
        <begin position="152"/>
        <end position="174"/>
    </location>
</feature>
<keyword evidence="1" id="KW-1133">Transmembrane helix</keyword>
<accession>A0A1V9ZAF4</accession>
<evidence type="ECO:0000313" key="4">
    <source>
        <dbReference type="Proteomes" id="UP000243579"/>
    </source>
</evidence>
<dbReference type="Proteomes" id="UP000243579">
    <property type="component" value="Unassembled WGS sequence"/>
</dbReference>
<keyword evidence="1" id="KW-0812">Transmembrane</keyword>
<dbReference type="GO" id="GO:0004674">
    <property type="term" value="F:protein serine/threonine kinase activity"/>
    <property type="evidence" value="ECO:0007669"/>
    <property type="project" value="TreeGrafter"/>
</dbReference>
<dbReference type="STRING" id="1202772.A0A1V9ZAF4"/>
<dbReference type="Pfam" id="PF00069">
    <property type="entry name" value="Pkinase"/>
    <property type="match status" value="1"/>
</dbReference>
<feature type="domain" description="Protein kinase" evidence="2">
    <location>
        <begin position="270"/>
        <end position="503"/>
    </location>
</feature>